<feature type="region of interest" description="Disordered" evidence="3">
    <location>
        <begin position="72"/>
        <end position="97"/>
    </location>
</feature>
<accession>D1G2C9</accession>
<feature type="compositionally biased region" description="Pro residues" evidence="3">
    <location>
        <begin position="81"/>
        <end position="90"/>
    </location>
</feature>
<sequence length="97" mass="10583">RSFIFQFPGRGYLKGFFFWLGARSGFLGGRKKIKNSPRPQARGNLYPIPNVPKARGGVWPNTPCLFFLNKKKRGGGGGCWSPPPPGPPGGWGPTDPK</sequence>
<name>D1G2C9_9HEPC</name>
<proteinExistence type="predicted"/>
<reference evidence="5" key="2">
    <citation type="journal article" date="2009" name="J. Med. Virol.">
        <title>Molecular epidemiology of HCV genotypes among injection drug users in Taiwan: Full-length sequences of two new subtype 6w strains and a recombinant form_2b6w.</title>
        <authorList>
            <person name="Lee Y.M."/>
            <person name="Lin H.J."/>
            <person name="Chen Y.J."/>
            <person name="Lee C.M."/>
            <person name="Wang S.F."/>
            <person name="Chang K.Y."/>
            <person name="Chen T.L."/>
            <person name="Liu H.F."/>
            <person name="Chen Y.M."/>
        </authorList>
    </citation>
    <scope>NUCLEOTIDE SEQUENCE</scope>
    <source>
        <strain evidence="5">D258</strain>
    </source>
</reference>
<evidence type="ECO:0000256" key="2">
    <source>
        <dbReference type="ARBA" id="ARBA00023200"/>
    </source>
</evidence>
<dbReference type="Pfam" id="PF01543">
    <property type="entry name" value="HCV_capsid"/>
    <property type="match status" value="1"/>
</dbReference>
<dbReference type="GO" id="GO:0019028">
    <property type="term" value="C:viral capsid"/>
    <property type="evidence" value="ECO:0007669"/>
    <property type="project" value="InterPro"/>
</dbReference>
<dbReference type="GO" id="GO:0030430">
    <property type="term" value="C:host cell cytoplasm"/>
    <property type="evidence" value="ECO:0007669"/>
    <property type="project" value="UniProtKB-SubCell"/>
</dbReference>
<evidence type="ECO:0000313" key="5">
    <source>
        <dbReference type="EMBL" id="ACT37152.1"/>
    </source>
</evidence>
<feature type="non-terminal residue" evidence="5">
    <location>
        <position position="97"/>
    </location>
</feature>
<organism evidence="5">
    <name type="scientific">Hepacivirus hominis</name>
    <dbReference type="NCBI Taxonomy" id="3052230"/>
    <lineage>
        <taxon>Viruses</taxon>
        <taxon>Riboviria</taxon>
        <taxon>Orthornavirae</taxon>
        <taxon>Kitrinoviricota</taxon>
        <taxon>Flasuviricetes</taxon>
        <taxon>Amarillovirales</taxon>
        <taxon>Flaviviridae</taxon>
        <taxon>Hepacivirus</taxon>
    </lineage>
</organism>
<dbReference type="InterPro" id="IPR002522">
    <property type="entry name" value="HCV_core_N"/>
</dbReference>
<evidence type="ECO:0000256" key="3">
    <source>
        <dbReference type="SAM" id="MobiDB-lite"/>
    </source>
</evidence>
<evidence type="ECO:0000256" key="1">
    <source>
        <dbReference type="ARBA" id="ARBA00004192"/>
    </source>
</evidence>
<dbReference type="GO" id="GO:0005198">
    <property type="term" value="F:structural molecule activity"/>
    <property type="evidence" value="ECO:0007669"/>
    <property type="project" value="InterPro"/>
</dbReference>
<protein>
    <submittedName>
        <fullName evidence="5">Polyprotein</fullName>
    </submittedName>
</protein>
<evidence type="ECO:0000259" key="4">
    <source>
        <dbReference type="Pfam" id="PF01543"/>
    </source>
</evidence>
<feature type="non-terminal residue" evidence="5">
    <location>
        <position position="1"/>
    </location>
</feature>
<comment type="subcellular location">
    <subcellularLocation>
        <location evidence="1">Host cytoplasm</location>
    </subcellularLocation>
</comment>
<feature type="domain" description="Hepatitis C virus Core protein N-terminal" evidence="4">
    <location>
        <begin position="6"/>
        <end position="96"/>
    </location>
</feature>
<keyword evidence="2" id="KW-1035">Host cytoplasm</keyword>
<reference evidence="5" key="1">
    <citation type="submission" date="2008-12" db="EMBL/GenBank/DDBJ databases">
        <authorList>
            <person name="Chen Y.-M."/>
            <person name="Chen T.-L."/>
            <person name="Lee C.-M."/>
            <person name="Lee Y.-M."/>
            <person name="Chen C.-Y."/>
            <person name="Lin H.-J."/>
        </authorList>
    </citation>
    <scope>NUCLEOTIDE SEQUENCE</scope>
    <source>
        <strain evidence="5">D258</strain>
    </source>
</reference>
<dbReference type="EMBL" id="FJ515108">
    <property type="protein sequence ID" value="ACT37152.1"/>
    <property type="molecule type" value="Genomic_RNA"/>
</dbReference>